<comment type="similarity">
    <text evidence="5">Belongs to the PPP phosphatase family.</text>
</comment>
<dbReference type="AlphaFoldDB" id="A0AAN9BVA7"/>
<dbReference type="PRINTS" id="PR00114">
    <property type="entry name" value="STPHPHTASE"/>
</dbReference>
<dbReference type="EMBL" id="JBAMIC010000002">
    <property type="protein sequence ID" value="KAK7112197.1"/>
    <property type="molecule type" value="Genomic_DNA"/>
</dbReference>
<evidence type="ECO:0000313" key="8">
    <source>
        <dbReference type="Proteomes" id="UP001374579"/>
    </source>
</evidence>
<evidence type="ECO:0000259" key="6">
    <source>
        <dbReference type="PROSITE" id="PS00125"/>
    </source>
</evidence>
<comment type="catalytic activity">
    <reaction evidence="5">
        <text>O-phospho-L-threonyl-[protein] + H2O = L-threonyl-[protein] + phosphate</text>
        <dbReference type="Rhea" id="RHEA:47004"/>
        <dbReference type="Rhea" id="RHEA-COMP:11060"/>
        <dbReference type="Rhea" id="RHEA-COMP:11605"/>
        <dbReference type="ChEBI" id="CHEBI:15377"/>
        <dbReference type="ChEBI" id="CHEBI:30013"/>
        <dbReference type="ChEBI" id="CHEBI:43474"/>
        <dbReference type="ChEBI" id="CHEBI:61977"/>
        <dbReference type="EC" id="3.1.3.16"/>
    </reaction>
</comment>
<dbReference type="GO" id="GO:0004722">
    <property type="term" value="F:protein serine/threonine phosphatase activity"/>
    <property type="evidence" value="ECO:0007669"/>
    <property type="project" value="UniProtKB-EC"/>
</dbReference>
<keyword evidence="2" id="KW-0479">Metal-binding</keyword>
<organism evidence="7 8">
    <name type="scientific">Littorina saxatilis</name>
    <dbReference type="NCBI Taxonomy" id="31220"/>
    <lineage>
        <taxon>Eukaryota</taxon>
        <taxon>Metazoa</taxon>
        <taxon>Spiralia</taxon>
        <taxon>Lophotrochozoa</taxon>
        <taxon>Mollusca</taxon>
        <taxon>Gastropoda</taxon>
        <taxon>Caenogastropoda</taxon>
        <taxon>Littorinimorpha</taxon>
        <taxon>Littorinoidea</taxon>
        <taxon>Littorinidae</taxon>
        <taxon>Littorina</taxon>
    </lineage>
</organism>
<comment type="cofactor">
    <cofactor evidence="1">
        <name>Mn(2+)</name>
        <dbReference type="ChEBI" id="CHEBI:29035"/>
    </cofactor>
</comment>
<dbReference type="InterPro" id="IPR006186">
    <property type="entry name" value="Ser/Thr-sp_prot-phosphatase"/>
</dbReference>
<dbReference type="CDD" id="cd07415">
    <property type="entry name" value="MPP_PP2A_PP4_PP6"/>
    <property type="match status" value="1"/>
</dbReference>
<dbReference type="InterPro" id="IPR047129">
    <property type="entry name" value="PPA2-like"/>
</dbReference>
<protein>
    <recommendedName>
        <fullName evidence="5">Serine/threonine-protein phosphatase</fullName>
        <ecNumber evidence="5">3.1.3.16</ecNumber>
    </recommendedName>
</protein>
<sequence>MTSALFKKKPCGEVNEWIEELQNFKRLTETQVKKLCKKAKEVLSQESNVREVQCPVTVCGDIHGQMYDLLELFRIGGYPHDTNYLFLGDYVDRGYYSVEVISLLVALKVRYPSKMTLLRGNHETRFTSQVHGFYDEVMVKYGNAKVWHLFTEVFDYLPITALVNGKVLCMHGGLSPSIKTVDDIRKLERIQEAPFDGPISDLLWSDPEDMQGWGTSERGAGYVFGADVSKTFLHDNNLAMVSRAHQVVDEGYEWCHDGHVVTTFSAPNYCYRLGNRAAIMQLDETINPTFIQFDAVPRKKSGGDAASLPKRVSWHTYV</sequence>
<dbReference type="SUPFAM" id="SSF56300">
    <property type="entry name" value="Metallo-dependent phosphatases"/>
    <property type="match status" value="1"/>
</dbReference>
<evidence type="ECO:0000256" key="5">
    <source>
        <dbReference type="RuleBase" id="RU004273"/>
    </source>
</evidence>
<dbReference type="InterPro" id="IPR004843">
    <property type="entry name" value="Calcineurin-like_PHP"/>
</dbReference>
<dbReference type="InterPro" id="IPR029052">
    <property type="entry name" value="Metallo-depent_PP-like"/>
</dbReference>
<evidence type="ECO:0000256" key="4">
    <source>
        <dbReference type="ARBA" id="ARBA00023211"/>
    </source>
</evidence>
<accession>A0AAN9BVA7</accession>
<keyword evidence="3 5" id="KW-0378">Hydrolase</keyword>
<name>A0AAN9BVA7_9CAEN</name>
<dbReference type="PANTHER" id="PTHR45619">
    <property type="entry name" value="SERINE/THREONINE-PROTEIN PHOSPHATASE PP2A-RELATED"/>
    <property type="match status" value="1"/>
</dbReference>
<evidence type="ECO:0000256" key="3">
    <source>
        <dbReference type="ARBA" id="ARBA00022801"/>
    </source>
</evidence>
<dbReference type="SMART" id="SM00156">
    <property type="entry name" value="PP2Ac"/>
    <property type="match status" value="1"/>
</dbReference>
<evidence type="ECO:0000256" key="1">
    <source>
        <dbReference type="ARBA" id="ARBA00001936"/>
    </source>
</evidence>
<keyword evidence="8" id="KW-1185">Reference proteome</keyword>
<feature type="domain" description="Serine/threonine specific protein phosphatases" evidence="6">
    <location>
        <begin position="118"/>
        <end position="123"/>
    </location>
</feature>
<dbReference type="EC" id="3.1.3.16" evidence="5"/>
<dbReference type="Proteomes" id="UP001374579">
    <property type="component" value="Unassembled WGS sequence"/>
</dbReference>
<evidence type="ECO:0000313" key="7">
    <source>
        <dbReference type="EMBL" id="KAK7112197.1"/>
    </source>
</evidence>
<dbReference type="GO" id="GO:0046872">
    <property type="term" value="F:metal ion binding"/>
    <property type="evidence" value="ECO:0007669"/>
    <property type="project" value="UniProtKB-KW"/>
</dbReference>
<reference evidence="7 8" key="1">
    <citation type="submission" date="2024-02" db="EMBL/GenBank/DDBJ databases">
        <title>Chromosome-scale genome assembly of the rough periwinkle Littorina saxatilis.</title>
        <authorList>
            <person name="De Jode A."/>
            <person name="Faria R."/>
            <person name="Formenti G."/>
            <person name="Sims Y."/>
            <person name="Smith T.P."/>
            <person name="Tracey A."/>
            <person name="Wood J.M.D."/>
            <person name="Zagrodzka Z.B."/>
            <person name="Johannesson K."/>
            <person name="Butlin R.K."/>
            <person name="Leder E.H."/>
        </authorList>
    </citation>
    <scope>NUCLEOTIDE SEQUENCE [LARGE SCALE GENOMIC DNA]</scope>
    <source>
        <strain evidence="7">Snail1</strain>
        <tissue evidence="7">Muscle</tissue>
    </source>
</reference>
<proteinExistence type="inferred from homology"/>
<dbReference type="Gene3D" id="3.60.21.10">
    <property type="match status" value="1"/>
</dbReference>
<gene>
    <name evidence="7" type="ORF">V1264_011685</name>
</gene>
<keyword evidence="4" id="KW-0464">Manganese</keyword>
<comment type="caution">
    <text evidence="7">The sequence shown here is derived from an EMBL/GenBank/DDBJ whole genome shotgun (WGS) entry which is preliminary data.</text>
</comment>
<dbReference type="PROSITE" id="PS00125">
    <property type="entry name" value="SER_THR_PHOSPHATASE"/>
    <property type="match status" value="1"/>
</dbReference>
<evidence type="ECO:0000256" key="2">
    <source>
        <dbReference type="ARBA" id="ARBA00022723"/>
    </source>
</evidence>
<dbReference type="Pfam" id="PF00149">
    <property type="entry name" value="Metallophos"/>
    <property type="match status" value="1"/>
</dbReference>